<dbReference type="RefSeq" id="WP_163702299.1">
    <property type="nucleotide sequence ID" value="NZ_QXHD01000004.1"/>
</dbReference>
<dbReference type="Pfam" id="PF02668">
    <property type="entry name" value="TauD"/>
    <property type="match status" value="1"/>
</dbReference>
<comment type="caution">
    <text evidence="5">The sequence shown here is derived from an EMBL/GenBank/DDBJ whole genome shotgun (WGS) entry which is preliminary data.</text>
</comment>
<keyword evidence="2" id="KW-0560">Oxidoreductase</keyword>
<proteinExistence type="predicted"/>
<dbReference type="InterPro" id="IPR042098">
    <property type="entry name" value="TauD-like_sf"/>
</dbReference>
<evidence type="ECO:0000256" key="3">
    <source>
        <dbReference type="ARBA" id="ARBA00023194"/>
    </source>
</evidence>
<dbReference type="Proteomes" id="UP000481033">
    <property type="component" value="Unassembled WGS sequence"/>
</dbReference>
<keyword evidence="5" id="KW-0223">Dioxygenase</keyword>
<evidence type="ECO:0000259" key="4">
    <source>
        <dbReference type="Pfam" id="PF02668"/>
    </source>
</evidence>
<evidence type="ECO:0000313" key="6">
    <source>
        <dbReference type="Proteomes" id="UP000481033"/>
    </source>
</evidence>
<dbReference type="GO" id="GO:0051213">
    <property type="term" value="F:dioxygenase activity"/>
    <property type="evidence" value="ECO:0007669"/>
    <property type="project" value="UniProtKB-KW"/>
</dbReference>
<feature type="domain" description="TauD/TfdA-like" evidence="4">
    <location>
        <begin position="46"/>
        <end position="334"/>
    </location>
</feature>
<dbReference type="SUPFAM" id="SSF51197">
    <property type="entry name" value="Clavaminate synthase-like"/>
    <property type="match status" value="1"/>
</dbReference>
<accession>A0A6M0RTA4</accession>
<organism evidence="5 6">
    <name type="scientific">Adonisia turfae CCMR0081</name>
    <dbReference type="NCBI Taxonomy" id="2292702"/>
    <lineage>
        <taxon>Bacteria</taxon>
        <taxon>Bacillati</taxon>
        <taxon>Cyanobacteriota</taxon>
        <taxon>Adonisia</taxon>
        <taxon>Adonisia turfae</taxon>
    </lineage>
</organism>
<dbReference type="PANTHER" id="PTHR10696">
    <property type="entry name" value="GAMMA-BUTYROBETAINE HYDROXYLASE-RELATED"/>
    <property type="match status" value="1"/>
</dbReference>
<sequence length="347" mass="38813">MTFSSRQRLTGIRRRSVQVSSESLITAQTLAADRRLPLVVRPTQGSLNLAAWAETQRDWIETKLHHHGGLLFRGFDSADTLGLEQFLNVLSDNLLDYAYRSTPRTQVSGKVYTSTEYPASQTIPLHNEMAYSRQWPLKIAFLCVQPAVSGGMTPIADSRQVYQALPTDLRSRWQQQQILYVRNYGGSLDLPWQTVFQTDDPAAVEAFCQANGMTWSWGNGNRLRTQQICQAVARHPHTGDWVWFNQAHLFHISNLEPAVREGLLADIAEADLPRNAYYGDGSALDEADVAIIRAAYQAHTVMFPWQQGDVLLLDNMLAAHGRTPYSGPRKVLVGMAQPHQNLAGVAD</sequence>
<keyword evidence="6" id="KW-1185">Reference proteome</keyword>
<dbReference type="InterPro" id="IPR050411">
    <property type="entry name" value="AlphaKG_dependent_hydroxylases"/>
</dbReference>
<dbReference type="GO" id="GO:0017000">
    <property type="term" value="P:antibiotic biosynthetic process"/>
    <property type="evidence" value="ECO:0007669"/>
    <property type="project" value="UniProtKB-KW"/>
</dbReference>
<dbReference type="PANTHER" id="PTHR10696:SF56">
    <property type="entry name" value="TAUD_TFDA-LIKE DOMAIN-CONTAINING PROTEIN"/>
    <property type="match status" value="1"/>
</dbReference>
<keyword evidence="3" id="KW-0045">Antibiotic biosynthesis</keyword>
<dbReference type="EMBL" id="QXHD01000004">
    <property type="protein sequence ID" value="NEZ59379.1"/>
    <property type="molecule type" value="Genomic_DNA"/>
</dbReference>
<evidence type="ECO:0000313" key="5">
    <source>
        <dbReference type="EMBL" id="NEZ59379.1"/>
    </source>
</evidence>
<name>A0A6M0RTA4_9CYAN</name>
<reference evidence="5 6" key="1">
    <citation type="journal article" date="2020" name="Microb. Ecol.">
        <title>Ecogenomics of the Marine Benthic Filamentous Cyanobacterium Adonisia.</title>
        <authorList>
            <person name="Walter J.M."/>
            <person name="Coutinho F.H."/>
            <person name="Leomil L."/>
            <person name="Hargreaves P.I."/>
            <person name="Campeao M.E."/>
            <person name="Vieira V.V."/>
            <person name="Silva B.S."/>
            <person name="Fistarol G.O."/>
            <person name="Salomon P.S."/>
            <person name="Sawabe T."/>
            <person name="Mino S."/>
            <person name="Hosokawa M."/>
            <person name="Miyashita H."/>
            <person name="Maruyama F."/>
            <person name="van Verk M.C."/>
            <person name="Dutilh B.E."/>
            <person name="Thompson C.C."/>
            <person name="Thompson F.L."/>
        </authorList>
    </citation>
    <scope>NUCLEOTIDE SEQUENCE [LARGE SCALE GENOMIC DNA]</scope>
    <source>
        <strain evidence="5 6">CCMR0081</strain>
    </source>
</reference>
<dbReference type="Gene3D" id="3.60.130.10">
    <property type="entry name" value="Clavaminate synthase-like"/>
    <property type="match status" value="1"/>
</dbReference>
<gene>
    <name evidence="5" type="ORF">DXZ20_27790</name>
</gene>
<comment type="cofactor">
    <cofactor evidence="1">
        <name>Fe(2+)</name>
        <dbReference type="ChEBI" id="CHEBI:29033"/>
    </cofactor>
</comment>
<dbReference type="AlphaFoldDB" id="A0A6M0RTA4"/>
<evidence type="ECO:0000256" key="1">
    <source>
        <dbReference type="ARBA" id="ARBA00001954"/>
    </source>
</evidence>
<dbReference type="InterPro" id="IPR003819">
    <property type="entry name" value="TauD/TfdA-like"/>
</dbReference>
<evidence type="ECO:0000256" key="2">
    <source>
        <dbReference type="ARBA" id="ARBA00023002"/>
    </source>
</evidence>
<protein>
    <submittedName>
        <fullName evidence="5">TauD/TfdA family dioxygenase</fullName>
    </submittedName>
</protein>